<protein>
    <submittedName>
        <fullName evidence="1">Uncharacterized protein</fullName>
    </submittedName>
</protein>
<accession>A0A0E9RU95</accession>
<evidence type="ECO:0000313" key="1">
    <source>
        <dbReference type="EMBL" id="JAH31848.1"/>
    </source>
</evidence>
<dbReference type="EMBL" id="GBXM01076729">
    <property type="protein sequence ID" value="JAH31848.1"/>
    <property type="molecule type" value="Transcribed_RNA"/>
</dbReference>
<proteinExistence type="predicted"/>
<dbReference type="AlphaFoldDB" id="A0A0E9RU95"/>
<organism evidence="1">
    <name type="scientific">Anguilla anguilla</name>
    <name type="common">European freshwater eel</name>
    <name type="synonym">Muraena anguilla</name>
    <dbReference type="NCBI Taxonomy" id="7936"/>
    <lineage>
        <taxon>Eukaryota</taxon>
        <taxon>Metazoa</taxon>
        <taxon>Chordata</taxon>
        <taxon>Craniata</taxon>
        <taxon>Vertebrata</taxon>
        <taxon>Euteleostomi</taxon>
        <taxon>Actinopterygii</taxon>
        <taxon>Neopterygii</taxon>
        <taxon>Teleostei</taxon>
        <taxon>Anguilliformes</taxon>
        <taxon>Anguillidae</taxon>
        <taxon>Anguilla</taxon>
    </lineage>
</organism>
<name>A0A0E9RU95_ANGAN</name>
<sequence>MTVEHCLNPRFTLVYISVISEVKFP</sequence>
<reference evidence="1" key="2">
    <citation type="journal article" date="2015" name="Fish Shellfish Immunol.">
        <title>Early steps in the European eel (Anguilla anguilla)-Vibrio vulnificus interaction in the gills: Role of the RtxA13 toxin.</title>
        <authorList>
            <person name="Callol A."/>
            <person name="Pajuelo D."/>
            <person name="Ebbesson L."/>
            <person name="Teles M."/>
            <person name="MacKenzie S."/>
            <person name="Amaro C."/>
        </authorList>
    </citation>
    <scope>NUCLEOTIDE SEQUENCE</scope>
</reference>
<reference evidence="1" key="1">
    <citation type="submission" date="2014-11" db="EMBL/GenBank/DDBJ databases">
        <authorList>
            <person name="Amaro Gonzalez C."/>
        </authorList>
    </citation>
    <scope>NUCLEOTIDE SEQUENCE</scope>
</reference>